<keyword evidence="1" id="KW-0472">Membrane</keyword>
<evidence type="ECO:0000313" key="4">
    <source>
        <dbReference type="Proteomes" id="UP000824110"/>
    </source>
</evidence>
<feature type="transmembrane region" description="Helical" evidence="1">
    <location>
        <begin position="155"/>
        <end position="176"/>
    </location>
</feature>
<comment type="caution">
    <text evidence="3">The sequence shown here is derived from an EMBL/GenBank/DDBJ whole genome shotgun (WGS) entry which is preliminary data.</text>
</comment>
<gene>
    <name evidence="3" type="ORF">IAB69_05685</name>
</gene>
<sequence>MNAVFTAIFLISAALAAAFSPEEFLSSLISGTRHAVSVALTLFCVYAVWMGLAAVAEECGITKKTAKLITPLCRRLFKTTSPAACEAAAMNLTCDLLGAGASTPFAVKAIAEFEKEGNAYGQKMLFLINCAGFQIIPSTVIALRASYGSAAAADIFLPSLICSGATLALSIVLFLLTERIGAAARRNLNGRKRPTAQAETRRRRAKNECAIKGGCKR</sequence>
<protein>
    <recommendedName>
        <fullName evidence="5">Nucleoside transporter/FeoB GTPase Gate domain-containing protein</fullName>
    </recommendedName>
</protein>
<dbReference type="Proteomes" id="UP000824110">
    <property type="component" value="Unassembled WGS sequence"/>
</dbReference>
<dbReference type="AlphaFoldDB" id="A0A9D1ML71"/>
<feature type="transmembrane region" description="Helical" evidence="1">
    <location>
        <begin position="124"/>
        <end position="143"/>
    </location>
</feature>
<feature type="transmembrane region" description="Helical" evidence="1">
    <location>
        <begin position="34"/>
        <end position="55"/>
    </location>
</feature>
<accession>A0A9D1ML71</accession>
<proteinExistence type="predicted"/>
<feature type="signal peptide" evidence="2">
    <location>
        <begin position="1"/>
        <end position="16"/>
    </location>
</feature>
<name>A0A9D1ML71_9FIRM</name>
<evidence type="ECO:0000256" key="2">
    <source>
        <dbReference type="SAM" id="SignalP"/>
    </source>
</evidence>
<evidence type="ECO:0008006" key="5">
    <source>
        <dbReference type="Google" id="ProtNLM"/>
    </source>
</evidence>
<keyword evidence="1" id="KW-0812">Transmembrane</keyword>
<feature type="chain" id="PRO_5039043139" description="Nucleoside transporter/FeoB GTPase Gate domain-containing protein" evidence="2">
    <location>
        <begin position="17"/>
        <end position="217"/>
    </location>
</feature>
<organism evidence="3 4">
    <name type="scientific">Candidatus Coproplasma excrementigallinarum</name>
    <dbReference type="NCBI Taxonomy" id="2840747"/>
    <lineage>
        <taxon>Bacteria</taxon>
        <taxon>Bacillati</taxon>
        <taxon>Bacillota</taxon>
        <taxon>Clostridia</taxon>
        <taxon>Eubacteriales</taxon>
        <taxon>Candidatus Coproplasma</taxon>
    </lineage>
</organism>
<reference evidence="3" key="2">
    <citation type="journal article" date="2021" name="PeerJ">
        <title>Extensive microbial diversity within the chicken gut microbiome revealed by metagenomics and culture.</title>
        <authorList>
            <person name="Gilroy R."/>
            <person name="Ravi A."/>
            <person name="Getino M."/>
            <person name="Pursley I."/>
            <person name="Horton D.L."/>
            <person name="Alikhan N.F."/>
            <person name="Baker D."/>
            <person name="Gharbi K."/>
            <person name="Hall N."/>
            <person name="Watson M."/>
            <person name="Adriaenssens E.M."/>
            <person name="Foster-Nyarko E."/>
            <person name="Jarju S."/>
            <person name="Secka A."/>
            <person name="Antonio M."/>
            <person name="Oren A."/>
            <person name="Chaudhuri R.R."/>
            <person name="La Ragione R."/>
            <person name="Hildebrand F."/>
            <person name="Pallen M.J."/>
        </authorList>
    </citation>
    <scope>NUCLEOTIDE SEQUENCE</scope>
    <source>
        <strain evidence="3">CHK195-12923</strain>
    </source>
</reference>
<dbReference type="EMBL" id="DVNE01000060">
    <property type="protein sequence ID" value="HIU62118.1"/>
    <property type="molecule type" value="Genomic_DNA"/>
</dbReference>
<evidence type="ECO:0000313" key="3">
    <source>
        <dbReference type="EMBL" id="HIU62118.1"/>
    </source>
</evidence>
<reference evidence="3" key="1">
    <citation type="submission" date="2020-10" db="EMBL/GenBank/DDBJ databases">
        <authorList>
            <person name="Gilroy R."/>
        </authorList>
    </citation>
    <scope>NUCLEOTIDE SEQUENCE</scope>
    <source>
        <strain evidence="3">CHK195-12923</strain>
    </source>
</reference>
<evidence type="ECO:0000256" key="1">
    <source>
        <dbReference type="SAM" id="Phobius"/>
    </source>
</evidence>
<keyword evidence="1" id="KW-1133">Transmembrane helix</keyword>
<keyword evidence="2" id="KW-0732">Signal</keyword>